<evidence type="ECO:0000313" key="1">
    <source>
        <dbReference type="EMBL" id="TGY97426.1"/>
    </source>
</evidence>
<accession>A0AC61RZR4</accession>
<keyword evidence="1" id="KW-0121">Carboxypeptidase</keyword>
<proteinExistence type="predicted"/>
<protein>
    <submittedName>
        <fullName evidence="1">D-alanyl-D-alanine carboxypeptidase</fullName>
    </submittedName>
</protein>
<dbReference type="Proteomes" id="UP000304953">
    <property type="component" value="Unassembled WGS sequence"/>
</dbReference>
<organism evidence="1 2">
    <name type="scientific">Petralouisia muris</name>
    <dbReference type="NCBI Taxonomy" id="3032872"/>
    <lineage>
        <taxon>Bacteria</taxon>
        <taxon>Bacillati</taxon>
        <taxon>Bacillota</taxon>
        <taxon>Clostridia</taxon>
        <taxon>Lachnospirales</taxon>
        <taxon>Lachnospiraceae</taxon>
        <taxon>Petralouisia</taxon>
    </lineage>
</organism>
<sequence length="446" mass="50382">MEQLNSKNKAKFSKVRQSLRFPITKFRKKKKYASALFGLVLSAALIVSGGLDAFAENAPSQAQESQQEQPDFSLYARSAVLMDAENGRVLYEKNGYEHMPNASTTKIMTCILALEQGDLESEVNVSSYAASMPQVRLGMSKGDSFLLKDLLHSLMLESHNDSAVAIAEHIGGSVEEFADKMNQKAKELGCKDTYFITPNGLDASDDKGVHGTTAEDLAIIMSYCIQNEKFLEITRTPSYQFTNLAGTKHYNCNNHNAFLQMMEGALSGKTGFTGNAGYCYVGALRRDDRTFIVALLACGWPNNKTYKWSDTRALMNYGLENYYCEDVYEYDREFAPVKVEGAEPENGRLYQEVTVPLKIKEERIRVLKRTDEEIRTIYEIPQSVQAPVKEGQQLGRATYYLGERQIAEIPVYAAKAAKKLKPSWYKEYILKLFFMEKELYFEQPET</sequence>
<gene>
    <name evidence="1" type="ORF">E5329_04595</name>
</gene>
<comment type="caution">
    <text evidence="1">The sequence shown here is derived from an EMBL/GenBank/DDBJ whole genome shotgun (WGS) entry which is preliminary data.</text>
</comment>
<reference evidence="1" key="1">
    <citation type="submission" date="2019-04" db="EMBL/GenBank/DDBJ databases">
        <title>Microbes associate with the intestines of laboratory mice.</title>
        <authorList>
            <person name="Navarre W."/>
            <person name="Wong E."/>
            <person name="Huang K."/>
            <person name="Tropini C."/>
            <person name="Ng K."/>
            <person name="Yu B."/>
        </authorList>
    </citation>
    <scope>NUCLEOTIDE SEQUENCE</scope>
    <source>
        <strain evidence="1">NM01_1-7b</strain>
    </source>
</reference>
<keyword evidence="1" id="KW-0378">Hydrolase</keyword>
<keyword evidence="1" id="KW-0645">Protease</keyword>
<evidence type="ECO:0000313" key="2">
    <source>
        <dbReference type="Proteomes" id="UP000304953"/>
    </source>
</evidence>
<keyword evidence="2" id="KW-1185">Reference proteome</keyword>
<name>A0AC61RZR4_9FIRM</name>
<dbReference type="EMBL" id="SRYA01000007">
    <property type="protein sequence ID" value="TGY97426.1"/>
    <property type="molecule type" value="Genomic_DNA"/>
</dbReference>